<dbReference type="PROSITE" id="PS50949">
    <property type="entry name" value="HTH_GNTR"/>
    <property type="match status" value="1"/>
</dbReference>
<dbReference type="InterPro" id="IPR050679">
    <property type="entry name" value="Bact_HTH_transcr_reg"/>
</dbReference>
<comment type="caution">
    <text evidence="5">The sequence shown here is derived from an EMBL/GenBank/DDBJ whole genome shotgun (WGS) entry which is preliminary data.</text>
</comment>
<dbReference type="AlphaFoldDB" id="A0A494Y509"/>
<dbReference type="PRINTS" id="PR00035">
    <property type="entry name" value="HTHGNTR"/>
</dbReference>
<dbReference type="Pfam" id="PF07702">
    <property type="entry name" value="UTRA"/>
    <property type="match status" value="1"/>
</dbReference>
<evidence type="ECO:0000313" key="6">
    <source>
        <dbReference type="Proteomes" id="UP000282076"/>
    </source>
</evidence>
<keyword evidence="2" id="KW-0238">DNA-binding</keyword>
<dbReference type="GO" id="GO:0045892">
    <property type="term" value="P:negative regulation of DNA-templated transcription"/>
    <property type="evidence" value="ECO:0007669"/>
    <property type="project" value="TreeGrafter"/>
</dbReference>
<dbReference type="SUPFAM" id="SSF64288">
    <property type="entry name" value="Chorismate lyase-like"/>
    <property type="match status" value="1"/>
</dbReference>
<dbReference type="InterPro" id="IPR028978">
    <property type="entry name" value="Chorismate_lyase_/UTRA_dom_sf"/>
</dbReference>
<dbReference type="Proteomes" id="UP000282076">
    <property type="component" value="Unassembled WGS sequence"/>
</dbReference>
<dbReference type="CDD" id="cd07377">
    <property type="entry name" value="WHTH_GntR"/>
    <property type="match status" value="1"/>
</dbReference>
<name>A0A494Y509_9BACL</name>
<organism evidence="5 6">
    <name type="scientific">Cohnella endophytica</name>
    <dbReference type="NCBI Taxonomy" id="2419778"/>
    <lineage>
        <taxon>Bacteria</taxon>
        <taxon>Bacillati</taxon>
        <taxon>Bacillota</taxon>
        <taxon>Bacilli</taxon>
        <taxon>Bacillales</taxon>
        <taxon>Paenibacillaceae</taxon>
        <taxon>Cohnella</taxon>
    </lineage>
</organism>
<evidence type="ECO:0000256" key="1">
    <source>
        <dbReference type="ARBA" id="ARBA00023015"/>
    </source>
</evidence>
<dbReference type="SMART" id="SM00345">
    <property type="entry name" value="HTH_GNTR"/>
    <property type="match status" value="1"/>
</dbReference>
<accession>A0A494Y509</accession>
<evidence type="ECO:0000256" key="2">
    <source>
        <dbReference type="ARBA" id="ARBA00023125"/>
    </source>
</evidence>
<protein>
    <submittedName>
        <fullName evidence="5">GntR family transcriptional regulator</fullName>
    </submittedName>
</protein>
<dbReference type="EMBL" id="RBZM01000002">
    <property type="protein sequence ID" value="RKP57361.1"/>
    <property type="molecule type" value="Genomic_DNA"/>
</dbReference>
<dbReference type="SMART" id="SM00866">
    <property type="entry name" value="UTRA"/>
    <property type="match status" value="1"/>
</dbReference>
<dbReference type="PANTHER" id="PTHR44846:SF17">
    <property type="entry name" value="GNTR-FAMILY TRANSCRIPTIONAL REGULATOR"/>
    <property type="match status" value="1"/>
</dbReference>
<dbReference type="PANTHER" id="PTHR44846">
    <property type="entry name" value="MANNOSYL-D-GLYCERATE TRANSPORT/METABOLISM SYSTEM REPRESSOR MNGR-RELATED"/>
    <property type="match status" value="1"/>
</dbReference>
<feature type="domain" description="HTH gntR-type" evidence="4">
    <location>
        <begin position="43"/>
        <end position="111"/>
    </location>
</feature>
<evidence type="ECO:0000259" key="4">
    <source>
        <dbReference type="PROSITE" id="PS50949"/>
    </source>
</evidence>
<dbReference type="InterPro" id="IPR036388">
    <property type="entry name" value="WH-like_DNA-bd_sf"/>
</dbReference>
<evidence type="ECO:0000313" key="5">
    <source>
        <dbReference type="EMBL" id="RKP57361.1"/>
    </source>
</evidence>
<dbReference type="Gene3D" id="1.10.10.10">
    <property type="entry name" value="Winged helix-like DNA-binding domain superfamily/Winged helix DNA-binding domain"/>
    <property type="match status" value="1"/>
</dbReference>
<keyword evidence="6" id="KW-1185">Reference proteome</keyword>
<dbReference type="GO" id="GO:0003677">
    <property type="term" value="F:DNA binding"/>
    <property type="evidence" value="ECO:0007669"/>
    <property type="project" value="UniProtKB-KW"/>
</dbReference>
<dbReference type="InterPro" id="IPR036390">
    <property type="entry name" value="WH_DNA-bd_sf"/>
</dbReference>
<keyword evidence="1" id="KW-0805">Transcription regulation</keyword>
<dbReference type="InterPro" id="IPR000524">
    <property type="entry name" value="Tscrpt_reg_HTH_GntR"/>
</dbReference>
<dbReference type="Gene3D" id="3.40.1410.10">
    <property type="entry name" value="Chorismate lyase-like"/>
    <property type="match status" value="1"/>
</dbReference>
<gene>
    <name evidence="5" type="ORF">D7Z26_05145</name>
</gene>
<dbReference type="Pfam" id="PF00392">
    <property type="entry name" value="GntR"/>
    <property type="match status" value="1"/>
</dbReference>
<sequence>MALTKHSRISATVRQGWHSRRFFVSLKTMPHPIPERINPMGKKLLYIRIKEEIERRINAGLIGPGEKLPSEPELAKEFDVSRPTLRESLKMLQREGTLISKNGVGTYVNDRSSLIVNPLNKLRSLGEMIKDVGFKESETDVKIYTRNAEPEWLEKLRTEDSVIVLERIRTADDHKVAFYYNIFPREIGAEHFEDGFTGAIFDFLRVKLGIRISYAVTEICAVGNSEERDRKAVEVLGDELILLKQLHFDEDDRPVFYSLDYLKSRVFKLFVKRD</sequence>
<dbReference type="SUPFAM" id="SSF46785">
    <property type="entry name" value="Winged helix' DNA-binding domain"/>
    <property type="match status" value="1"/>
</dbReference>
<evidence type="ECO:0000256" key="3">
    <source>
        <dbReference type="ARBA" id="ARBA00023163"/>
    </source>
</evidence>
<proteinExistence type="predicted"/>
<dbReference type="InterPro" id="IPR011663">
    <property type="entry name" value="UTRA"/>
</dbReference>
<dbReference type="GO" id="GO:0003700">
    <property type="term" value="F:DNA-binding transcription factor activity"/>
    <property type="evidence" value="ECO:0007669"/>
    <property type="project" value="InterPro"/>
</dbReference>
<reference evidence="5 6" key="1">
    <citation type="submission" date="2018-10" db="EMBL/GenBank/DDBJ databases">
        <title>Cohnella sp. M2MS4P-1, whole genome shotgun sequence.</title>
        <authorList>
            <person name="Tuo L."/>
        </authorList>
    </citation>
    <scope>NUCLEOTIDE SEQUENCE [LARGE SCALE GENOMIC DNA]</scope>
    <source>
        <strain evidence="5 6">M2MS4P-1</strain>
    </source>
</reference>
<keyword evidence="3" id="KW-0804">Transcription</keyword>